<dbReference type="InterPro" id="IPR027417">
    <property type="entry name" value="P-loop_NTPase"/>
</dbReference>
<proteinExistence type="predicted"/>
<evidence type="ECO:0000313" key="1">
    <source>
        <dbReference type="EMBL" id="AZP17797.1"/>
    </source>
</evidence>
<organism evidence="1 2">
    <name type="scientific">Streptomyces aquilus</name>
    <dbReference type="NCBI Taxonomy" id="2548456"/>
    <lineage>
        <taxon>Bacteria</taxon>
        <taxon>Bacillati</taxon>
        <taxon>Actinomycetota</taxon>
        <taxon>Actinomycetes</taxon>
        <taxon>Kitasatosporales</taxon>
        <taxon>Streptomycetaceae</taxon>
        <taxon>Streptomyces</taxon>
    </lineage>
</organism>
<dbReference type="Gene3D" id="3.40.50.300">
    <property type="entry name" value="P-loop containing nucleotide triphosphate hydrolases"/>
    <property type="match status" value="1"/>
</dbReference>
<gene>
    <name evidence="1" type="ORF">EJC51_17835</name>
</gene>
<dbReference type="RefSeq" id="WP_126271988.1">
    <property type="nucleotide sequence ID" value="NZ_CP034463.1"/>
</dbReference>
<dbReference type="EMBL" id="CP034463">
    <property type="protein sequence ID" value="AZP17797.1"/>
    <property type="molecule type" value="Genomic_DNA"/>
</dbReference>
<keyword evidence="2" id="KW-1185">Reference proteome</keyword>
<dbReference type="AlphaFoldDB" id="A0A3S9I0C8"/>
<accession>A0A3S9I0C8</accession>
<evidence type="ECO:0000313" key="2">
    <source>
        <dbReference type="Proteomes" id="UP000280197"/>
    </source>
</evidence>
<reference evidence="1 2" key="1">
    <citation type="submission" date="2018-12" db="EMBL/GenBank/DDBJ databases">
        <authorList>
            <person name="Li K."/>
        </authorList>
    </citation>
    <scope>NUCLEOTIDE SEQUENCE [LARGE SCALE GENOMIC DNA]</scope>
    <source>
        <strain evidence="2">CR22</strain>
    </source>
</reference>
<dbReference type="SUPFAM" id="SSF53795">
    <property type="entry name" value="PEP carboxykinase-like"/>
    <property type="match status" value="1"/>
</dbReference>
<protein>
    <submittedName>
        <fullName evidence="1">Uncharacterized protein</fullName>
    </submittedName>
</protein>
<name>A0A3S9I0C8_9ACTN</name>
<sequence length="361" mass="38605">MTGAKTAMVMFAGHRFHAVTDVAFYAAQARYLRAFVPERQLAPPCGEKTTVRIRHDAGSFQNRIARAAGAPSLTVVPFRGEPYRSCQLEQITWWRPGPDTHLPQDHLYARDAAGRLSVLLTPGAERGERYLMRVVREVVMRCAENRGLTSFHAAAAALDDHGVLIAAPSGSGKTTVLTALAAHRGADLIASDRALITADAGVVAGVPISVRIGGGTLSAVAPREGLPKPHTLPDAFGSSRKAALTPREFARAFSSRVQETAPLRLVVIPQLREEDHSLGSRVLGAAQARTALAAACCTPHDEDWREPWFAVRTRPVDDLACQAAALIENLIATVPVLAITAGVHSPALLERIADTVTGRLP</sequence>
<dbReference type="KEGG" id="saqu:EJC51_17835"/>
<dbReference type="Proteomes" id="UP000280197">
    <property type="component" value="Chromosome"/>
</dbReference>